<organism evidence="4">
    <name type="scientific">Anotrichium furcellatum</name>
    <dbReference type="NCBI Taxonomy" id="41999"/>
    <lineage>
        <taxon>Eukaryota</taxon>
        <taxon>Rhodophyta</taxon>
        <taxon>Florideophyceae</taxon>
        <taxon>Rhodymeniophycidae</taxon>
        <taxon>Ceramiales</taxon>
        <taxon>Ceramiaceae</taxon>
        <taxon>Anotrichium</taxon>
    </lineage>
</organism>
<dbReference type="InterPro" id="IPR027417">
    <property type="entry name" value="P-loop_NTPase"/>
</dbReference>
<sequence>MLIADDLDKLLRILPDFIRYRLESDPRNKNLIEVVMDLGRRPEARFPDGPEYLSDNIISWHDLDFCIKNTGNFSGDNRSGIESTLHRISSIKNRQGNIVGLTCRVGRAIFGTISIIRDLLETGESILLLGKPGVGKTTAIREIARVLADEMEKRVVIIDTSNEIAGDGDIPHPAIGRARRMQVARPELQHQVMIEAVENHMPEVIIIDEIGTELEALAARTIAERGVQLVGTAHGNYLKSVIKNPVLSDLIGGIQHVTLGDDEAKRRGSQKSILERKSLPAFQIAIEIHDRENWIIHEKVDDIVDQILKGSMSCLQRRQLNIDGSISIKCEFSSAANFVSNGENNSKVKFKRPNNDFTNNMNCVKNNTQEVLALDFKNDKKVSIIKSNNFIKNNFLVLYPYGMNIKALETAIETLNLSVIVTRDLLKADTILGLRANIKYNSKIRQLAKSRQITIYTIHSSTITNITRALKQMFNFGTLYNKYI</sequence>
<dbReference type="PANTHER" id="PTHR20953">
    <property type="entry name" value="KINASE-RELATED"/>
    <property type="match status" value="1"/>
</dbReference>
<dbReference type="InterPro" id="IPR003593">
    <property type="entry name" value="AAA+_ATPase"/>
</dbReference>
<dbReference type="Pfam" id="PF19568">
    <property type="entry name" value="Spore_III_AA"/>
    <property type="match status" value="1"/>
</dbReference>
<dbReference type="PANTHER" id="PTHR20953:SF3">
    <property type="entry name" value="P-LOOP CONTAINING NUCLEOSIDE TRIPHOSPHATE HYDROLASES SUPERFAMILY PROTEIN"/>
    <property type="match status" value="1"/>
</dbReference>
<dbReference type="SUPFAM" id="SSF52540">
    <property type="entry name" value="P-loop containing nucleoside triphosphate hydrolases"/>
    <property type="match status" value="1"/>
</dbReference>
<keyword evidence="4" id="KW-0934">Plastid</keyword>
<dbReference type="CDD" id="cd00009">
    <property type="entry name" value="AAA"/>
    <property type="match status" value="1"/>
</dbReference>
<evidence type="ECO:0000313" key="4">
    <source>
        <dbReference type="EMBL" id="QCI04177.1"/>
    </source>
</evidence>
<dbReference type="SMART" id="SM00382">
    <property type="entry name" value="AAA"/>
    <property type="match status" value="1"/>
</dbReference>
<protein>
    <recommendedName>
        <fullName evidence="3">AAA+ ATPase domain-containing protein</fullName>
    </recommendedName>
</protein>
<accession>A0A4D6WK50</accession>
<dbReference type="AlphaFoldDB" id="A0A4D6WK50"/>
<proteinExistence type="predicted"/>
<dbReference type="GO" id="GO:0005524">
    <property type="term" value="F:ATP binding"/>
    <property type="evidence" value="ECO:0007669"/>
    <property type="project" value="UniProtKB-KW"/>
</dbReference>
<dbReference type="EMBL" id="MK814609">
    <property type="protein sequence ID" value="QCI04177.1"/>
    <property type="molecule type" value="Genomic_DNA"/>
</dbReference>
<dbReference type="InterPro" id="IPR058670">
    <property type="entry name" value="PTPase_dom"/>
</dbReference>
<evidence type="ECO:0000256" key="2">
    <source>
        <dbReference type="ARBA" id="ARBA00022840"/>
    </source>
</evidence>
<dbReference type="InterPro" id="IPR045735">
    <property type="entry name" value="Spore_III_AA_AAA+_ATPase"/>
</dbReference>
<evidence type="ECO:0000259" key="3">
    <source>
        <dbReference type="SMART" id="SM00382"/>
    </source>
</evidence>
<evidence type="ECO:0000256" key="1">
    <source>
        <dbReference type="ARBA" id="ARBA00022741"/>
    </source>
</evidence>
<gene>
    <name evidence="4" type="primary">ycf45</name>
</gene>
<reference evidence="4" key="2">
    <citation type="submission" date="2019-04" db="EMBL/GenBank/DDBJ databases">
        <authorList>
            <person name="Pasella M."/>
        </authorList>
    </citation>
    <scope>NUCLEOTIDE SEQUENCE</scope>
    <source>
        <strain evidence="4">PD2933</strain>
    </source>
</reference>
<dbReference type="Gene3D" id="3.40.50.300">
    <property type="entry name" value="P-loop containing nucleotide triphosphate hydrolases"/>
    <property type="match status" value="1"/>
</dbReference>
<reference evidence="4" key="1">
    <citation type="journal article" date="2019" name="Mol. Phylogenet. Evol.">
        <title>Morphological evolution and classification of the red algal order Ceramiales inferred using plastid phylogenomics.</title>
        <authorList>
            <person name="Diaz-Tapia P."/>
            <person name="Pasella M.M."/>
            <person name="Verbruggen H."/>
            <person name="Maggs C.A."/>
        </authorList>
    </citation>
    <scope>NUCLEOTIDE SEQUENCE</scope>
    <source>
        <strain evidence="4">PD2933</strain>
    </source>
</reference>
<dbReference type="Pfam" id="PF25516">
    <property type="entry name" value="PTPase"/>
    <property type="match status" value="1"/>
</dbReference>
<feature type="domain" description="AAA+ ATPase" evidence="3">
    <location>
        <begin position="122"/>
        <end position="278"/>
    </location>
</feature>
<keyword evidence="1" id="KW-0547">Nucleotide-binding</keyword>
<name>A0A4D6WK50_9FLOR</name>
<geneLocation type="plastid" evidence="4"/>
<keyword evidence="2" id="KW-0067">ATP-binding</keyword>